<dbReference type="Pfam" id="PF18935">
    <property type="entry name" value="DUF5683"/>
    <property type="match status" value="1"/>
</dbReference>
<protein>
    <recommendedName>
        <fullName evidence="1">DUF5683 domain-containing protein</fullName>
    </recommendedName>
</protein>
<feature type="domain" description="DUF5683" evidence="1">
    <location>
        <begin position="56"/>
        <end position="113"/>
    </location>
</feature>
<sequence length="295" mass="34353">MKCFSFILFFTTTLFGNGILSSYDNRFDAPLWTKSAYFSLQDTLTKPEDSTLVQTYPARALLRSLVLPGWGQMYNKSPRWKTALFAGIEVVGIVGIVQLNKKAENLRIEFESFADEHWDFTRWVSNTPLTKSQWLNNLNIPDIWNYNAGDTTMYDVIIDGTHQLDILYNGQTKSSDCFNDDNTDNNCTDFVDYEYNNYFLLDQMQVIRDLHFYENIGKYDQFVGGWDDLIDADSSSIWWIKEKQTEDGTEILIMTKNKEKYLDMRYKSNTYLKMATYTVSAVMFNHVISALEAVW</sequence>
<dbReference type="EMBL" id="UINC01000617">
    <property type="protein sequence ID" value="SUZ58399.1"/>
    <property type="molecule type" value="Genomic_DNA"/>
</dbReference>
<dbReference type="InterPro" id="IPR043738">
    <property type="entry name" value="DUF5683"/>
</dbReference>
<reference evidence="2" key="1">
    <citation type="submission" date="2018-05" db="EMBL/GenBank/DDBJ databases">
        <authorList>
            <person name="Lanie J.A."/>
            <person name="Ng W.-L."/>
            <person name="Kazmierczak K.M."/>
            <person name="Andrzejewski T.M."/>
            <person name="Davidsen T.M."/>
            <person name="Wayne K.J."/>
            <person name="Tettelin H."/>
            <person name="Glass J.I."/>
            <person name="Rusch D."/>
            <person name="Podicherti R."/>
            <person name="Tsui H.-C.T."/>
            <person name="Winkler M.E."/>
        </authorList>
    </citation>
    <scope>NUCLEOTIDE SEQUENCE</scope>
</reference>
<evidence type="ECO:0000259" key="1">
    <source>
        <dbReference type="Pfam" id="PF18935"/>
    </source>
</evidence>
<proteinExistence type="predicted"/>
<organism evidence="2">
    <name type="scientific">marine metagenome</name>
    <dbReference type="NCBI Taxonomy" id="408172"/>
    <lineage>
        <taxon>unclassified sequences</taxon>
        <taxon>metagenomes</taxon>
        <taxon>ecological metagenomes</taxon>
    </lineage>
</organism>
<name>A0A381NW02_9ZZZZ</name>
<accession>A0A381NW02</accession>
<feature type="non-terminal residue" evidence="2">
    <location>
        <position position="295"/>
    </location>
</feature>
<dbReference type="AlphaFoldDB" id="A0A381NW02"/>
<gene>
    <name evidence="2" type="ORF">METZ01_LOCUS11253</name>
</gene>
<evidence type="ECO:0000313" key="2">
    <source>
        <dbReference type="EMBL" id="SUZ58399.1"/>
    </source>
</evidence>